<feature type="compositionally biased region" description="Acidic residues" evidence="1">
    <location>
        <begin position="37"/>
        <end position="47"/>
    </location>
</feature>
<evidence type="ECO:0000313" key="3">
    <source>
        <dbReference type="Proteomes" id="UP001163046"/>
    </source>
</evidence>
<organism evidence="2 3">
    <name type="scientific">Desmophyllum pertusum</name>
    <dbReference type="NCBI Taxonomy" id="174260"/>
    <lineage>
        <taxon>Eukaryota</taxon>
        <taxon>Metazoa</taxon>
        <taxon>Cnidaria</taxon>
        <taxon>Anthozoa</taxon>
        <taxon>Hexacorallia</taxon>
        <taxon>Scleractinia</taxon>
        <taxon>Caryophylliina</taxon>
        <taxon>Caryophylliidae</taxon>
        <taxon>Desmophyllum</taxon>
    </lineage>
</organism>
<name>A0A9X0D3W9_9CNID</name>
<evidence type="ECO:0000313" key="2">
    <source>
        <dbReference type="EMBL" id="KAJ7385601.1"/>
    </source>
</evidence>
<comment type="caution">
    <text evidence="2">The sequence shown here is derived from an EMBL/GenBank/DDBJ whole genome shotgun (WGS) entry which is preliminary data.</text>
</comment>
<proteinExistence type="predicted"/>
<feature type="compositionally biased region" description="Basic and acidic residues" evidence="1">
    <location>
        <begin position="17"/>
        <end position="30"/>
    </location>
</feature>
<feature type="region of interest" description="Disordered" evidence="1">
    <location>
        <begin position="141"/>
        <end position="167"/>
    </location>
</feature>
<reference evidence="2" key="1">
    <citation type="submission" date="2023-01" db="EMBL/GenBank/DDBJ databases">
        <title>Genome assembly of the deep-sea coral Lophelia pertusa.</title>
        <authorList>
            <person name="Herrera S."/>
            <person name="Cordes E."/>
        </authorList>
    </citation>
    <scope>NUCLEOTIDE SEQUENCE</scope>
    <source>
        <strain evidence="2">USNM1676648</strain>
        <tissue evidence="2">Polyp</tissue>
    </source>
</reference>
<keyword evidence="3" id="KW-1185">Reference proteome</keyword>
<feature type="region of interest" description="Disordered" evidence="1">
    <location>
        <begin position="1"/>
        <end position="114"/>
    </location>
</feature>
<dbReference type="Proteomes" id="UP001163046">
    <property type="component" value="Unassembled WGS sequence"/>
</dbReference>
<sequence>MSEKSDTDDGTTGVATKEQERKQTSCRTEEVVSNSDTSDDSNTSDDELMVKYGAQRVSSRNKQPKGKKKENETDENEIALALLGNRTKKRPLSLSKGSKAKKCCRPRSSDSDEDSDELYTVCKLCNEKVLKEMYEQHVNEELEERKRTGGAPRKEEVVTTKDTRQRNNKDGLRRLNTREKNRRTFPVKVLPQKITTVTNKSMILTGMASVIHLSSVSNSREMPTVL</sequence>
<evidence type="ECO:0000256" key="1">
    <source>
        <dbReference type="SAM" id="MobiDB-lite"/>
    </source>
</evidence>
<gene>
    <name evidence="2" type="ORF">OS493_015186</name>
</gene>
<dbReference type="AlphaFoldDB" id="A0A9X0D3W9"/>
<accession>A0A9X0D3W9</accession>
<protein>
    <submittedName>
        <fullName evidence="2">Uncharacterized protein</fullName>
    </submittedName>
</protein>
<dbReference type="EMBL" id="MU825880">
    <property type="protein sequence ID" value="KAJ7385601.1"/>
    <property type="molecule type" value="Genomic_DNA"/>
</dbReference>